<feature type="transmembrane region" description="Helical" evidence="1">
    <location>
        <begin position="12"/>
        <end position="32"/>
    </location>
</feature>
<dbReference type="RefSeq" id="WP_076426587.1">
    <property type="nucleotide sequence ID" value="NZ_FTMP01000004.1"/>
</dbReference>
<dbReference type="EMBL" id="FTMP01000004">
    <property type="protein sequence ID" value="SIQ45862.1"/>
    <property type="molecule type" value="Genomic_DNA"/>
</dbReference>
<dbReference type="Proteomes" id="UP000185841">
    <property type="component" value="Unassembled WGS sequence"/>
</dbReference>
<evidence type="ECO:0000313" key="3">
    <source>
        <dbReference type="Proteomes" id="UP000185841"/>
    </source>
</evidence>
<organism evidence="2 3">
    <name type="scientific">Aquipseudomonas alcaligenes</name>
    <name type="common">Pseudomonas alcaligenes</name>
    <dbReference type="NCBI Taxonomy" id="43263"/>
    <lineage>
        <taxon>Bacteria</taxon>
        <taxon>Pseudomonadati</taxon>
        <taxon>Pseudomonadota</taxon>
        <taxon>Gammaproteobacteria</taxon>
        <taxon>Pseudomonadales</taxon>
        <taxon>Pseudomonadaceae</taxon>
        <taxon>Aquipseudomonas</taxon>
    </lineage>
</organism>
<name>A0A1N6SXS4_AQUAC</name>
<proteinExistence type="predicted"/>
<keyword evidence="1" id="KW-1133">Transmembrane helix</keyword>
<sequence>MDRALLRHLAHLSSIATAVLAIGGLLVAVWQIRASEASQREASARDAYKEYLKLVIEKPELAEPDLPGSTSGPVREAGQDNLFSFYLFSAEQIFDAFPDDPGWHQSLQSDLCGFRQLLGPRLDSWHWSQHEAEFIEFAQQALSTCPHAND</sequence>
<evidence type="ECO:0000313" key="2">
    <source>
        <dbReference type="EMBL" id="SIQ45862.1"/>
    </source>
</evidence>
<gene>
    <name evidence="2" type="ORF">SAMN05878282_104197</name>
</gene>
<evidence type="ECO:0000256" key="1">
    <source>
        <dbReference type="SAM" id="Phobius"/>
    </source>
</evidence>
<reference evidence="2 3" key="1">
    <citation type="submission" date="2017-01" db="EMBL/GenBank/DDBJ databases">
        <authorList>
            <person name="Mah S.A."/>
            <person name="Swanson W.J."/>
            <person name="Moy G.W."/>
            <person name="Vacquier V.D."/>
        </authorList>
    </citation>
    <scope>NUCLEOTIDE SEQUENCE [LARGE SCALE GENOMIC DNA]</scope>
    <source>
        <strain evidence="2 3">RU36E</strain>
    </source>
</reference>
<dbReference type="AlphaFoldDB" id="A0A1N6SXS4"/>
<protein>
    <submittedName>
        <fullName evidence="2">Uncharacterized protein</fullName>
    </submittedName>
</protein>
<keyword evidence="1" id="KW-0472">Membrane</keyword>
<accession>A0A1N6SXS4</accession>
<keyword evidence="1" id="KW-0812">Transmembrane</keyword>